<organism evidence="1 2">
    <name type="scientific">Caldisericum exile (strain DSM 21853 / NBRC 104410 / AZM16c01)</name>
    <dbReference type="NCBI Taxonomy" id="511051"/>
    <lineage>
        <taxon>Bacteria</taxon>
        <taxon>Pseudomonadati</taxon>
        <taxon>Caldisericota/Cryosericota group</taxon>
        <taxon>Caldisericota</taxon>
        <taxon>Caldisericia</taxon>
        <taxon>Caldisericales</taxon>
        <taxon>Caldisericaceae</taxon>
        <taxon>Caldisericum</taxon>
    </lineage>
</organism>
<evidence type="ECO:0000313" key="2">
    <source>
        <dbReference type="Proteomes" id="UP000004793"/>
    </source>
</evidence>
<dbReference type="EMBL" id="AP012051">
    <property type="protein sequence ID" value="BAL80779.1"/>
    <property type="molecule type" value="Genomic_DNA"/>
</dbReference>
<protein>
    <submittedName>
        <fullName evidence="1">Uncharacterized protein</fullName>
    </submittedName>
</protein>
<gene>
    <name evidence="1" type="ordered locus">CSE_06530</name>
</gene>
<sequence length="53" mass="6193">MKSKLLSPENVKKIVCDMHKDYADVREEIKTKAKISGNQLKESMQRLPTFTRK</sequence>
<name>A0A7U6JFT3_CALEA</name>
<proteinExistence type="predicted"/>
<keyword evidence="2" id="KW-1185">Reference proteome</keyword>
<accession>A0A7U6JFT3</accession>
<reference evidence="1 2" key="1">
    <citation type="submission" date="2011-01" db="EMBL/GenBank/DDBJ databases">
        <title>Whole genome sequence of Caldisericum exile AZM16c01.</title>
        <authorList>
            <person name="Narita-Yamada S."/>
            <person name="Kawakoshi A."/>
            <person name="Nakamura S."/>
            <person name="Sasagawa M."/>
            <person name="Fukada J."/>
            <person name="Sekine M."/>
            <person name="Kato Y."/>
            <person name="Fukai R."/>
            <person name="Sasaki K."/>
            <person name="Hanamaki A."/>
            <person name="Narita H."/>
            <person name="Konno Y."/>
            <person name="Mori K."/>
            <person name="Yamazaki S."/>
            <person name="Suzuki K."/>
            <person name="Fujita N."/>
        </authorList>
    </citation>
    <scope>NUCLEOTIDE SEQUENCE [LARGE SCALE GENOMIC DNA]</scope>
    <source>
        <strain evidence="2">DSM 21853 / NBRC 104410 / AZM16c01</strain>
    </source>
</reference>
<dbReference type="KEGG" id="cex:CSE_06530"/>
<dbReference type="AlphaFoldDB" id="A0A7U6JFT3"/>
<dbReference type="Proteomes" id="UP000004793">
    <property type="component" value="Chromosome"/>
</dbReference>
<evidence type="ECO:0000313" key="1">
    <source>
        <dbReference type="EMBL" id="BAL80779.1"/>
    </source>
</evidence>